<evidence type="ECO:0000313" key="2">
    <source>
        <dbReference type="EMBL" id="PNX54663.1"/>
    </source>
</evidence>
<accession>A0A2K3JKU4</accession>
<organism evidence="2 3">
    <name type="scientific">Trifolium pratense</name>
    <name type="common">Red clover</name>
    <dbReference type="NCBI Taxonomy" id="57577"/>
    <lineage>
        <taxon>Eukaryota</taxon>
        <taxon>Viridiplantae</taxon>
        <taxon>Streptophyta</taxon>
        <taxon>Embryophyta</taxon>
        <taxon>Tracheophyta</taxon>
        <taxon>Spermatophyta</taxon>
        <taxon>Magnoliopsida</taxon>
        <taxon>eudicotyledons</taxon>
        <taxon>Gunneridae</taxon>
        <taxon>Pentapetalae</taxon>
        <taxon>rosids</taxon>
        <taxon>fabids</taxon>
        <taxon>Fabales</taxon>
        <taxon>Fabaceae</taxon>
        <taxon>Papilionoideae</taxon>
        <taxon>50 kb inversion clade</taxon>
        <taxon>NPAAA clade</taxon>
        <taxon>Hologalegina</taxon>
        <taxon>IRL clade</taxon>
        <taxon>Trifolieae</taxon>
        <taxon>Trifolium</taxon>
    </lineage>
</organism>
<dbReference type="EMBL" id="ASHM01068772">
    <property type="protein sequence ID" value="PNX54663.1"/>
    <property type="molecule type" value="Genomic_DNA"/>
</dbReference>
<reference evidence="2 3" key="2">
    <citation type="journal article" date="2017" name="Front. Plant Sci.">
        <title>Gene Classification and Mining of Molecular Markers Useful in Red Clover (Trifolium pratense) Breeding.</title>
        <authorList>
            <person name="Istvanek J."/>
            <person name="Dluhosova J."/>
            <person name="Dluhos P."/>
            <person name="Patkova L."/>
            <person name="Nedelnik J."/>
            <person name="Repkova J."/>
        </authorList>
    </citation>
    <scope>NUCLEOTIDE SEQUENCE [LARGE SCALE GENOMIC DNA]</scope>
    <source>
        <strain evidence="3">cv. Tatra</strain>
        <tissue evidence="2">Young leaves</tissue>
    </source>
</reference>
<proteinExistence type="predicted"/>
<name>A0A2K3JKU4_TRIPR</name>
<reference evidence="2 3" key="1">
    <citation type="journal article" date="2014" name="Am. J. Bot.">
        <title>Genome assembly and annotation for red clover (Trifolium pratense; Fabaceae).</title>
        <authorList>
            <person name="Istvanek J."/>
            <person name="Jaros M."/>
            <person name="Krenek A."/>
            <person name="Repkova J."/>
        </authorList>
    </citation>
    <scope>NUCLEOTIDE SEQUENCE [LARGE SCALE GENOMIC DNA]</scope>
    <source>
        <strain evidence="3">cv. Tatra</strain>
        <tissue evidence="2">Young leaves</tissue>
    </source>
</reference>
<evidence type="ECO:0000313" key="3">
    <source>
        <dbReference type="Proteomes" id="UP000236291"/>
    </source>
</evidence>
<protein>
    <submittedName>
        <fullName evidence="2">Uncharacterized protein</fullName>
    </submittedName>
</protein>
<dbReference type="Proteomes" id="UP000236291">
    <property type="component" value="Unassembled WGS sequence"/>
</dbReference>
<feature type="region of interest" description="Disordered" evidence="1">
    <location>
        <begin position="1"/>
        <end position="47"/>
    </location>
</feature>
<gene>
    <name evidence="2" type="ORF">L195_g048284</name>
</gene>
<comment type="caution">
    <text evidence="2">The sequence shown here is derived from an EMBL/GenBank/DDBJ whole genome shotgun (WGS) entry which is preliminary data.</text>
</comment>
<evidence type="ECO:0000256" key="1">
    <source>
        <dbReference type="SAM" id="MobiDB-lite"/>
    </source>
</evidence>
<feature type="compositionally biased region" description="Basic residues" evidence="1">
    <location>
        <begin position="17"/>
        <end position="31"/>
    </location>
</feature>
<dbReference type="ExpressionAtlas" id="A0A2K3JKU4">
    <property type="expression patterns" value="baseline"/>
</dbReference>
<dbReference type="AlphaFoldDB" id="A0A2K3JKU4"/>
<sequence length="142" mass="15656">MGTAIHVRSDNSSSIVKSHRNPNHVSRKKKTPTGDRNPNHLRLGGDRNCTVMKHPGSNNLVMGRVKILKRGEKLNLNNITTKTDECYDLDLGSTDRLGPDPLTVKKQVCLHDFTQGLYAGPTSVLSPPPSFIPVPKFLYLAT</sequence>
<dbReference type="PANTHER" id="PTHR33670">
    <property type="entry name" value="SPLICING FACTOR, PROLINE- AND GLUTAMINE-RICH-LIKE"/>
    <property type="match status" value="1"/>
</dbReference>
<dbReference type="PANTHER" id="PTHR33670:SF15">
    <property type="entry name" value="OS02G0797600 PROTEIN"/>
    <property type="match status" value="1"/>
</dbReference>